<name>A0ACC0A824_CATRO</name>
<sequence>MGGLTGPENVGRHNHKIDVYSHGHAQAARLTEEQLKQTETVQEESCAATYNMPFLEAADLTPTRKNFIVATAFMCNEQATSRHIDKNVLAKLTEMVKDKEVATQFVNGSWHKLINEVDEAEYRRKLDALKTRVRTSEVLHFGVETTNRAESKHSILKLWLSTCHEDLDTMFLNIDSVIESQIAEIKSSLEISKLKKKFGSKSNHILKNVSNVISHLALKKKCGHYLRKLHGLLCAFELVAQYEHQLPLKPKDVYIFWKKLEIVVDIPSVHERDMDSEMRDQIKK</sequence>
<reference evidence="2" key="1">
    <citation type="journal article" date="2023" name="Nat. Plants">
        <title>Single-cell RNA sequencing provides a high-resolution roadmap for understanding the multicellular compartmentation of specialized metabolism.</title>
        <authorList>
            <person name="Sun S."/>
            <person name="Shen X."/>
            <person name="Li Y."/>
            <person name="Li Y."/>
            <person name="Wang S."/>
            <person name="Li R."/>
            <person name="Zhang H."/>
            <person name="Shen G."/>
            <person name="Guo B."/>
            <person name="Wei J."/>
            <person name="Xu J."/>
            <person name="St-Pierre B."/>
            <person name="Chen S."/>
            <person name="Sun C."/>
        </authorList>
    </citation>
    <scope>NUCLEOTIDE SEQUENCE [LARGE SCALE GENOMIC DNA]</scope>
</reference>
<accession>A0ACC0A824</accession>
<evidence type="ECO:0000313" key="1">
    <source>
        <dbReference type="EMBL" id="KAI5657058.1"/>
    </source>
</evidence>
<dbReference type="EMBL" id="CM044706">
    <property type="protein sequence ID" value="KAI5657058.1"/>
    <property type="molecule type" value="Genomic_DNA"/>
</dbReference>
<keyword evidence="2" id="KW-1185">Reference proteome</keyword>
<organism evidence="1 2">
    <name type="scientific">Catharanthus roseus</name>
    <name type="common">Madagascar periwinkle</name>
    <name type="synonym">Vinca rosea</name>
    <dbReference type="NCBI Taxonomy" id="4058"/>
    <lineage>
        <taxon>Eukaryota</taxon>
        <taxon>Viridiplantae</taxon>
        <taxon>Streptophyta</taxon>
        <taxon>Embryophyta</taxon>
        <taxon>Tracheophyta</taxon>
        <taxon>Spermatophyta</taxon>
        <taxon>Magnoliopsida</taxon>
        <taxon>eudicotyledons</taxon>
        <taxon>Gunneridae</taxon>
        <taxon>Pentapetalae</taxon>
        <taxon>asterids</taxon>
        <taxon>lamiids</taxon>
        <taxon>Gentianales</taxon>
        <taxon>Apocynaceae</taxon>
        <taxon>Rauvolfioideae</taxon>
        <taxon>Vinceae</taxon>
        <taxon>Catharanthinae</taxon>
        <taxon>Catharanthus</taxon>
    </lineage>
</organism>
<gene>
    <name evidence="1" type="ORF">M9H77_25851</name>
</gene>
<protein>
    <submittedName>
        <fullName evidence="1">Uncharacterized protein</fullName>
    </submittedName>
</protein>
<evidence type="ECO:0000313" key="2">
    <source>
        <dbReference type="Proteomes" id="UP001060085"/>
    </source>
</evidence>
<comment type="caution">
    <text evidence="1">The sequence shown here is derived from an EMBL/GenBank/DDBJ whole genome shotgun (WGS) entry which is preliminary data.</text>
</comment>
<proteinExistence type="predicted"/>
<dbReference type="Proteomes" id="UP001060085">
    <property type="component" value="Linkage Group LG06"/>
</dbReference>